<evidence type="ECO:0000313" key="1">
    <source>
        <dbReference type="EMBL" id="KAF9532205.1"/>
    </source>
</evidence>
<gene>
    <name evidence="1" type="ORF">CPB83DRAFT_847409</name>
</gene>
<dbReference type="Proteomes" id="UP000807306">
    <property type="component" value="Unassembled WGS sequence"/>
</dbReference>
<evidence type="ECO:0000313" key="2">
    <source>
        <dbReference type="Proteomes" id="UP000807306"/>
    </source>
</evidence>
<sequence>MVSIDSKPKLPVILNALISRIPCGVHQVAFAGYRIVEQFSQLLVLAHSKIAHITGWKPEFRCLLPKDSWQQL</sequence>
<feature type="non-terminal residue" evidence="1">
    <location>
        <position position="72"/>
    </location>
</feature>
<comment type="caution">
    <text evidence="1">The sequence shown here is derived from an EMBL/GenBank/DDBJ whole genome shotgun (WGS) entry which is preliminary data.</text>
</comment>
<accession>A0A9P6JU64</accession>
<keyword evidence="2" id="KW-1185">Reference proteome</keyword>
<dbReference type="EMBL" id="MU157832">
    <property type="protein sequence ID" value="KAF9532205.1"/>
    <property type="molecule type" value="Genomic_DNA"/>
</dbReference>
<organism evidence="1 2">
    <name type="scientific">Crepidotus variabilis</name>
    <dbReference type="NCBI Taxonomy" id="179855"/>
    <lineage>
        <taxon>Eukaryota</taxon>
        <taxon>Fungi</taxon>
        <taxon>Dikarya</taxon>
        <taxon>Basidiomycota</taxon>
        <taxon>Agaricomycotina</taxon>
        <taxon>Agaricomycetes</taxon>
        <taxon>Agaricomycetidae</taxon>
        <taxon>Agaricales</taxon>
        <taxon>Agaricineae</taxon>
        <taxon>Crepidotaceae</taxon>
        <taxon>Crepidotus</taxon>
    </lineage>
</organism>
<name>A0A9P6JU64_9AGAR</name>
<proteinExistence type="predicted"/>
<reference evidence="1" key="1">
    <citation type="submission" date="2020-11" db="EMBL/GenBank/DDBJ databases">
        <authorList>
            <consortium name="DOE Joint Genome Institute"/>
            <person name="Ahrendt S."/>
            <person name="Riley R."/>
            <person name="Andreopoulos W."/>
            <person name="Labutti K."/>
            <person name="Pangilinan J."/>
            <person name="Ruiz-Duenas F.J."/>
            <person name="Barrasa J.M."/>
            <person name="Sanchez-Garcia M."/>
            <person name="Camarero S."/>
            <person name="Miyauchi S."/>
            <person name="Serrano A."/>
            <person name="Linde D."/>
            <person name="Babiker R."/>
            <person name="Drula E."/>
            <person name="Ayuso-Fernandez I."/>
            <person name="Pacheco R."/>
            <person name="Padilla G."/>
            <person name="Ferreira P."/>
            <person name="Barriuso J."/>
            <person name="Kellner H."/>
            <person name="Castanera R."/>
            <person name="Alfaro M."/>
            <person name="Ramirez L."/>
            <person name="Pisabarro A.G."/>
            <person name="Kuo A."/>
            <person name="Tritt A."/>
            <person name="Lipzen A."/>
            <person name="He G."/>
            <person name="Yan M."/>
            <person name="Ng V."/>
            <person name="Cullen D."/>
            <person name="Martin F."/>
            <person name="Rosso M.-N."/>
            <person name="Henrissat B."/>
            <person name="Hibbett D."/>
            <person name="Martinez A.T."/>
            <person name="Grigoriev I.V."/>
        </authorList>
    </citation>
    <scope>NUCLEOTIDE SEQUENCE</scope>
    <source>
        <strain evidence="1">CBS 506.95</strain>
    </source>
</reference>
<protein>
    <submittedName>
        <fullName evidence="1">Uncharacterized protein</fullName>
    </submittedName>
</protein>
<dbReference type="AlphaFoldDB" id="A0A9P6JU64"/>